<dbReference type="CDD" id="cd00190">
    <property type="entry name" value="Tryp_SPc"/>
    <property type="match status" value="1"/>
</dbReference>
<keyword evidence="3" id="KW-1015">Disulfide bond</keyword>
<dbReference type="MEROPS" id="S01.233"/>
<dbReference type="Gene3D" id="2.40.10.10">
    <property type="entry name" value="Trypsin-like serine proteases"/>
    <property type="match status" value="2"/>
</dbReference>
<dbReference type="InterPro" id="IPR043504">
    <property type="entry name" value="Peptidase_S1_PA_chymotrypsin"/>
</dbReference>
<evidence type="ECO:0000256" key="2">
    <source>
        <dbReference type="ARBA" id="ARBA00022825"/>
    </source>
</evidence>
<dbReference type="InParanoid" id="C3YXH9"/>
<dbReference type="EMBL" id="GG666563">
    <property type="protein sequence ID" value="EEN54788.1"/>
    <property type="molecule type" value="Genomic_DNA"/>
</dbReference>
<dbReference type="FunFam" id="2.40.10.10:FF:000166">
    <property type="entry name" value="Trypsin"/>
    <property type="match status" value="1"/>
</dbReference>
<dbReference type="SUPFAM" id="SSF50494">
    <property type="entry name" value="Trypsin-like serine proteases"/>
    <property type="match status" value="1"/>
</dbReference>
<protein>
    <recommendedName>
        <fullName evidence="4">Peptidase S1 domain-containing protein</fullName>
    </recommendedName>
</protein>
<dbReference type="PANTHER" id="PTHR24252:SF7">
    <property type="entry name" value="HYALIN"/>
    <property type="match status" value="1"/>
</dbReference>
<dbReference type="InterPro" id="IPR001254">
    <property type="entry name" value="Trypsin_dom"/>
</dbReference>
<evidence type="ECO:0000259" key="4">
    <source>
        <dbReference type="PROSITE" id="PS50240"/>
    </source>
</evidence>
<dbReference type="PRINTS" id="PR00722">
    <property type="entry name" value="CHYMOTRYPSIN"/>
</dbReference>
<name>C3YXH9_BRAFL</name>
<evidence type="ECO:0000256" key="1">
    <source>
        <dbReference type="ARBA" id="ARBA00022670"/>
    </source>
</evidence>
<evidence type="ECO:0000313" key="5">
    <source>
        <dbReference type="EMBL" id="EEN54788.1"/>
    </source>
</evidence>
<dbReference type="InterPro" id="IPR001314">
    <property type="entry name" value="Peptidase_S1A"/>
</dbReference>
<accession>C3YXH9</accession>
<reference evidence="5" key="1">
    <citation type="journal article" date="2008" name="Nature">
        <title>The amphioxus genome and the evolution of the chordate karyotype.</title>
        <authorList>
            <consortium name="US DOE Joint Genome Institute (JGI-PGF)"/>
            <person name="Putnam N.H."/>
            <person name="Butts T."/>
            <person name="Ferrier D.E.K."/>
            <person name="Furlong R.F."/>
            <person name="Hellsten U."/>
            <person name="Kawashima T."/>
            <person name="Robinson-Rechavi M."/>
            <person name="Shoguchi E."/>
            <person name="Terry A."/>
            <person name="Yu J.-K."/>
            <person name="Benito-Gutierrez E.L."/>
            <person name="Dubchak I."/>
            <person name="Garcia-Fernandez J."/>
            <person name="Gibson-Brown J.J."/>
            <person name="Grigoriev I.V."/>
            <person name="Horton A.C."/>
            <person name="de Jong P.J."/>
            <person name="Jurka J."/>
            <person name="Kapitonov V.V."/>
            <person name="Kohara Y."/>
            <person name="Kuroki Y."/>
            <person name="Lindquist E."/>
            <person name="Lucas S."/>
            <person name="Osoegawa K."/>
            <person name="Pennacchio L.A."/>
            <person name="Salamov A.A."/>
            <person name="Satou Y."/>
            <person name="Sauka-Spengler T."/>
            <person name="Schmutz J."/>
            <person name="Shin-I T."/>
            <person name="Toyoda A."/>
            <person name="Bronner-Fraser M."/>
            <person name="Fujiyama A."/>
            <person name="Holland L.Z."/>
            <person name="Holland P.W.H."/>
            <person name="Satoh N."/>
            <person name="Rokhsar D.S."/>
        </authorList>
    </citation>
    <scope>NUCLEOTIDE SEQUENCE [LARGE SCALE GENOMIC DNA]</scope>
    <source>
        <strain evidence="5">S238N-H82</strain>
        <tissue evidence="5">Testes</tissue>
    </source>
</reference>
<dbReference type="GO" id="GO:0006508">
    <property type="term" value="P:proteolysis"/>
    <property type="evidence" value="ECO:0007669"/>
    <property type="project" value="UniProtKB-KW"/>
</dbReference>
<dbReference type="GO" id="GO:0004252">
    <property type="term" value="F:serine-type endopeptidase activity"/>
    <property type="evidence" value="ECO:0007669"/>
    <property type="project" value="InterPro"/>
</dbReference>
<dbReference type="InterPro" id="IPR009003">
    <property type="entry name" value="Peptidase_S1_PA"/>
</dbReference>
<dbReference type="eggNOG" id="KOG3627">
    <property type="taxonomic scope" value="Eukaryota"/>
</dbReference>
<dbReference type="SMART" id="SM00020">
    <property type="entry name" value="Tryp_SPc"/>
    <property type="match status" value="1"/>
</dbReference>
<gene>
    <name evidence="5" type="ORF">BRAFLDRAFT_74546</name>
</gene>
<feature type="domain" description="Peptidase S1" evidence="4">
    <location>
        <begin position="15"/>
        <end position="200"/>
    </location>
</feature>
<sequence length="200" mass="21782">MYYAGHAEPDDGNRIVGGSEAEAHSWPWQGSLQSGDFHFCGCTLISELDCLTAAHCVDGKSPRSFSVVLGEHHLRREGPEVTARVARIIQHPGYSRSYAAGIPNDIALLKFTSPVTFSQRIHPVALATPGMDFVGNNNCWITGWGLTQGSHSGGPLSCEVNGRWYVAGATSWGISGCQTTGYPSVYTRVSHYYDWIMDNM</sequence>
<keyword evidence="2" id="KW-0378">Hydrolase</keyword>
<dbReference type="AlphaFoldDB" id="C3YXH9"/>
<dbReference type="PROSITE" id="PS00134">
    <property type="entry name" value="TRYPSIN_HIS"/>
    <property type="match status" value="1"/>
</dbReference>
<evidence type="ECO:0000256" key="3">
    <source>
        <dbReference type="ARBA" id="ARBA00023157"/>
    </source>
</evidence>
<dbReference type="Pfam" id="PF00089">
    <property type="entry name" value="Trypsin"/>
    <property type="match status" value="2"/>
</dbReference>
<organism>
    <name type="scientific">Branchiostoma floridae</name>
    <name type="common">Florida lancelet</name>
    <name type="synonym">Amphioxus</name>
    <dbReference type="NCBI Taxonomy" id="7739"/>
    <lineage>
        <taxon>Eukaryota</taxon>
        <taxon>Metazoa</taxon>
        <taxon>Chordata</taxon>
        <taxon>Cephalochordata</taxon>
        <taxon>Leptocardii</taxon>
        <taxon>Amphioxiformes</taxon>
        <taxon>Branchiostomatidae</taxon>
        <taxon>Branchiostoma</taxon>
    </lineage>
</organism>
<dbReference type="PANTHER" id="PTHR24252">
    <property type="entry name" value="ACROSIN-RELATED"/>
    <property type="match status" value="1"/>
</dbReference>
<dbReference type="STRING" id="7739.C3YXH9"/>
<proteinExistence type="predicted"/>
<keyword evidence="2" id="KW-0720">Serine protease</keyword>
<dbReference type="PROSITE" id="PS50240">
    <property type="entry name" value="TRYPSIN_DOM"/>
    <property type="match status" value="1"/>
</dbReference>
<keyword evidence="1" id="KW-0645">Protease</keyword>
<dbReference type="InterPro" id="IPR018114">
    <property type="entry name" value="TRYPSIN_HIS"/>
</dbReference>